<dbReference type="Proteomes" id="UP000008810">
    <property type="component" value="Chromosome 2"/>
</dbReference>
<name>A0A0Q3J241_BRADI</name>
<accession>A0A0Q3J241</accession>
<reference evidence="2" key="2">
    <citation type="submission" date="2017-06" db="EMBL/GenBank/DDBJ databases">
        <title>WGS assembly of Brachypodium distachyon.</title>
        <authorList>
            <consortium name="The International Brachypodium Initiative"/>
            <person name="Lucas S."/>
            <person name="Harmon-Smith M."/>
            <person name="Lail K."/>
            <person name="Tice H."/>
            <person name="Grimwood J."/>
            <person name="Bruce D."/>
            <person name="Barry K."/>
            <person name="Shu S."/>
            <person name="Lindquist E."/>
            <person name="Wang M."/>
            <person name="Pitluck S."/>
            <person name="Vogel J.P."/>
            <person name="Garvin D.F."/>
            <person name="Mockler T.C."/>
            <person name="Schmutz J."/>
            <person name="Rokhsar D."/>
            <person name="Bevan M.W."/>
        </authorList>
    </citation>
    <scope>NUCLEOTIDE SEQUENCE</scope>
    <source>
        <strain evidence="2">Bd21</strain>
    </source>
</reference>
<evidence type="ECO:0000256" key="1">
    <source>
        <dbReference type="SAM" id="MobiDB-lite"/>
    </source>
</evidence>
<reference evidence="2 3" key="1">
    <citation type="journal article" date="2010" name="Nature">
        <title>Genome sequencing and analysis of the model grass Brachypodium distachyon.</title>
        <authorList>
            <consortium name="International Brachypodium Initiative"/>
        </authorList>
    </citation>
    <scope>NUCLEOTIDE SEQUENCE [LARGE SCALE GENOMIC DNA]</scope>
    <source>
        <strain evidence="2 3">Bd21</strain>
    </source>
</reference>
<evidence type="ECO:0000313" key="3">
    <source>
        <dbReference type="EnsemblPlants" id="KQK06780"/>
    </source>
</evidence>
<dbReference type="Gramene" id="KQK06780">
    <property type="protein sequence ID" value="KQK06780"/>
    <property type="gene ID" value="BRADI_2g28546v3"/>
</dbReference>
<proteinExistence type="predicted"/>
<dbReference type="EnsemblPlants" id="KQK06780">
    <property type="protein sequence ID" value="KQK06780"/>
    <property type="gene ID" value="BRADI_2g28546v3"/>
</dbReference>
<gene>
    <name evidence="2" type="ORF">BRADI_2g28546v3</name>
</gene>
<sequence length="111" mass="12352">MACDCDASSLRLSFVRSTKPSSSTSACDSSEAKGGVASAPVEVPGEIYQKSLSQFDTLKDFLTGFRGQNQLFLDFWTDFSREVIHQQKSTFVLILIIFNVSHIDLHQRNVC</sequence>
<keyword evidence="4" id="KW-1185">Reference proteome</keyword>
<protein>
    <submittedName>
        <fullName evidence="2 3">Uncharacterized protein</fullName>
    </submittedName>
</protein>
<feature type="region of interest" description="Disordered" evidence="1">
    <location>
        <begin position="19"/>
        <end position="38"/>
    </location>
</feature>
<dbReference type="EMBL" id="CM000881">
    <property type="protein sequence ID" value="KQK06780.1"/>
    <property type="molecule type" value="Genomic_DNA"/>
</dbReference>
<dbReference type="InParanoid" id="A0A0Q3J241"/>
<organism evidence="2">
    <name type="scientific">Brachypodium distachyon</name>
    <name type="common">Purple false brome</name>
    <name type="synonym">Trachynia distachya</name>
    <dbReference type="NCBI Taxonomy" id="15368"/>
    <lineage>
        <taxon>Eukaryota</taxon>
        <taxon>Viridiplantae</taxon>
        <taxon>Streptophyta</taxon>
        <taxon>Embryophyta</taxon>
        <taxon>Tracheophyta</taxon>
        <taxon>Spermatophyta</taxon>
        <taxon>Magnoliopsida</taxon>
        <taxon>Liliopsida</taxon>
        <taxon>Poales</taxon>
        <taxon>Poaceae</taxon>
        <taxon>BOP clade</taxon>
        <taxon>Pooideae</taxon>
        <taxon>Stipodae</taxon>
        <taxon>Brachypodieae</taxon>
        <taxon>Brachypodium</taxon>
    </lineage>
</organism>
<reference evidence="3" key="3">
    <citation type="submission" date="2018-08" db="UniProtKB">
        <authorList>
            <consortium name="EnsemblPlants"/>
        </authorList>
    </citation>
    <scope>IDENTIFICATION</scope>
    <source>
        <strain evidence="3">cv. Bd21</strain>
    </source>
</reference>
<dbReference type="AlphaFoldDB" id="A0A0Q3J241"/>
<feature type="compositionally biased region" description="Low complexity" evidence="1">
    <location>
        <begin position="19"/>
        <end position="29"/>
    </location>
</feature>
<evidence type="ECO:0000313" key="2">
    <source>
        <dbReference type="EMBL" id="KQK06780.1"/>
    </source>
</evidence>
<evidence type="ECO:0000313" key="4">
    <source>
        <dbReference type="Proteomes" id="UP000008810"/>
    </source>
</evidence>